<dbReference type="SUPFAM" id="SSF56300">
    <property type="entry name" value="Metallo-dependent phosphatases"/>
    <property type="match status" value="1"/>
</dbReference>
<accession>A0ABS3VY93</accession>
<reference evidence="2 3" key="1">
    <citation type="submission" date="2019-12" db="EMBL/GenBank/DDBJ databases">
        <title>Whole genome sequencing of endophytic Actinobacterium Micromonospora sp. MPMI6T.</title>
        <authorList>
            <person name="Evv R."/>
            <person name="Podile A.R."/>
        </authorList>
    </citation>
    <scope>NUCLEOTIDE SEQUENCE [LARGE SCALE GENOMIC DNA]</scope>
    <source>
        <strain evidence="2 3">MPMI6</strain>
    </source>
</reference>
<feature type="transmembrane region" description="Helical" evidence="1">
    <location>
        <begin position="322"/>
        <end position="346"/>
    </location>
</feature>
<name>A0ABS3VY93_MICEH</name>
<keyword evidence="3" id="KW-1185">Reference proteome</keyword>
<organism evidence="2 3">
    <name type="scientific">Micromonospora echinofusca</name>
    <dbReference type="NCBI Taxonomy" id="47858"/>
    <lineage>
        <taxon>Bacteria</taxon>
        <taxon>Bacillati</taxon>
        <taxon>Actinomycetota</taxon>
        <taxon>Actinomycetes</taxon>
        <taxon>Micromonosporales</taxon>
        <taxon>Micromonosporaceae</taxon>
        <taxon>Micromonospora</taxon>
    </lineage>
</organism>
<dbReference type="PANTHER" id="PTHR34211:SF3">
    <property type="entry name" value="CALCINEURIN-LIKE METALLO-PHOSPHOESTERASE SUPERFAMILY PROTEIN"/>
    <property type="match status" value="1"/>
</dbReference>
<evidence type="ECO:0000313" key="2">
    <source>
        <dbReference type="EMBL" id="MBO4209514.1"/>
    </source>
</evidence>
<gene>
    <name evidence="2" type="ORF">GSF22_26505</name>
</gene>
<sequence length="419" mass="46077">AGGPRPTLFAIPGNHDWYDGLTAFLRLFVRSRDDNLGGWRTGQSRSYFATELPADWWFFGLDNQSGSYIDDPQLTYFEEVARRLGPESRVILAVPEPSWVKTVDHPSAYDSIDYFVRTIVAPSGAQVRLLLSGDLHHYARYANPDRQLVTCGGGGAYLYPTHKLPPRIEVPPRDTLVRRSSPTETYELAGRFPDAARSRRYAWGVFRRLPLRNPGFSALLGTLHTLLMLAMAGVAANDNGTAEQRLFSVPLVAMLGVTLLAAAFFAKPPGASGKRHSRHWILGVAHGLAHVALAAAGTWAWLHLPFYHWPWALPAAAAAVVYGPVIGLLATQLAAAYLLVAGFFGVNLNELFAGQGIEDGKAFLRLRIDPDGTLTVYPVAVDRVCRRWRINPDTAPDASWLLPDQPLPVRLAEPPFTVP</sequence>
<feature type="non-terminal residue" evidence="2">
    <location>
        <position position="1"/>
    </location>
</feature>
<dbReference type="InterPro" id="IPR029052">
    <property type="entry name" value="Metallo-depent_PP-like"/>
</dbReference>
<comment type="caution">
    <text evidence="2">The sequence shown here is derived from an EMBL/GenBank/DDBJ whole genome shotgun (WGS) entry which is preliminary data.</text>
</comment>
<feature type="transmembrane region" description="Helical" evidence="1">
    <location>
        <begin position="216"/>
        <end position="235"/>
    </location>
</feature>
<dbReference type="EMBL" id="WVUH01000310">
    <property type="protein sequence ID" value="MBO4209514.1"/>
    <property type="molecule type" value="Genomic_DNA"/>
</dbReference>
<protein>
    <submittedName>
        <fullName evidence="2">Metallophosphoesterase</fullName>
    </submittedName>
</protein>
<dbReference type="PANTHER" id="PTHR34211">
    <property type="entry name" value="CALCINEURIN-LIKE METALLO-PHOSPHOESTERASE SUPERFAMILY PROTEIN"/>
    <property type="match status" value="1"/>
</dbReference>
<keyword evidence="1" id="KW-1133">Transmembrane helix</keyword>
<proteinExistence type="predicted"/>
<keyword evidence="1" id="KW-0812">Transmembrane</keyword>
<feature type="transmembrane region" description="Helical" evidence="1">
    <location>
        <begin position="247"/>
        <end position="267"/>
    </location>
</feature>
<keyword evidence="1" id="KW-0472">Membrane</keyword>
<feature type="transmembrane region" description="Helical" evidence="1">
    <location>
        <begin position="279"/>
        <end position="302"/>
    </location>
</feature>
<evidence type="ECO:0000313" key="3">
    <source>
        <dbReference type="Proteomes" id="UP000823521"/>
    </source>
</evidence>
<dbReference type="Gene3D" id="3.60.21.10">
    <property type="match status" value="1"/>
</dbReference>
<dbReference type="RefSeq" id="WP_208816474.1">
    <property type="nucleotide sequence ID" value="NZ_WVUH01000310.1"/>
</dbReference>
<evidence type="ECO:0000256" key="1">
    <source>
        <dbReference type="SAM" id="Phobius"/>
    </source>
</evidence>
<dbReference type="Proteomes" id="UP000823521">
    <property type="component" value="Unassembled WGS sequence"/>
</dbReference>